<feature type="region of interest" description="Disordered" evidence="1">
    <location>
        <begin position="1"/>
        <end position="34"/>
    </location>
</feature>
<feature type="compositionally biased region" description="Low complexity" evidence="1">
    <location>
        <begin position="15"/>
        <end position="24"/>
    </location>
</feature>
<evidence type="ECO:0000256" key="1">
    <source>
        <dbReference type="SAM" id="MobiDB-lite"/>
    </source>
</evidence>
<name>A0A1E5VJG1_9POAL</name>
<comment type="caution">
    <text evidence="2">The sequence shown here is derived from an EMBL/GenBank/DDBJ whole genome shotgun (WGS) entry which is preliminary data.</text>
</comment>
<dbReference type="AlphaFoldDB" id="A0A1E5VJG1"/>
<protein>
    <submittedName>
        <fullName evidence="2">Uncharacterized protein</fullName>
    </submittedName>
</protein>
<organism evidence="2 3">
    <name type="scientific">Dichanthelium oligosanthes</name>
    <dbReference type="NCBI Taxonomy" id="888268"/>
    <lineage>
        <taxon>Eukaryota</taxon>
        <taxon>Viridiplantae</taxon>
        <taxon>Streptophyta</taxon>
        <taxon>Embryophyta</taxon>
        <taxon>Tracheophyta</taxon>
        <taxon>Spermatophyta</taxon>
        <taxon>Magnoliopsida</taxon>
        <taxon>Liliopsida</taxon>
        <taxon>Poales</taxon>
        <taxon>Poaceae</taxon>
        <taxon>PACMAD clade</taxon>
        <taxon>Panicoideae</taxon>
        <taxon>Panicodae</taxon>
        <taxon>Paniceae</taxon>
        <taxon>Dichantheliinae</taxon>
        <taxon>Dichanthelium</taxon>
    </lineage>
</organism>
<sequence>LGMLYLGHHFRSTGRRSSSSNSKRQQQRRVKLVQPNEGSSLCPVAVLLMDRSEC</sequence>
<proteinExistence type="predicted"/>
<reference evidence="2 3" key="1">
    <citation type="submission" date="2016-09" db="EMBL/GenBank/DDBJ databases">
        <title>The draft genome of Dichanthelium oligosanthes: A C3 panicoid grass species.</title>
        <authorList>
            <person name="Studer A.J."/>
            <person name="Schnable J.C."/>
            <person name="Brutnell T.P."/>
        </authorList>
    </citation>
    <scope>NUCLEOTIDE SEQUENCE [LARGE SCALE GENOMIC DNA]</scope>
    <source>
        <strain evidence="3">cv. Kellogg 1175</strain>
        <tissue evidence="2">Leaf</tissue>
    </source>
</reference>
<dbReference type="Proteomes" id="UP000095767">
    <property type="component" value="Unassembled WGS sequence"/>
</dbReference>
<evidence type="ECO:0000313" key="3">
    <source>
        <dbReference type="Proteomes" id="UP000095767"/>
    </source>
</evidence>
<accession>A0A1E5VJG1</accession>
<feature type="non-terminal residue" evidence="2">
    <location>
        <position position="1"/>
    </location>
</feature>
<dbReference type="EMBL" id="LWDX02037688">
    <property type="protein sequence ID" value="OEL25237.1"/>
    <property type="molecule type" value="Genomic_DNA"/>
</dbReference>
<keyword evidence="3" id="KW-1185">Reference proteome</keyword>
<evidence type="ECO:0000313" key="2">
    <source>
        <dbReference type="EMBL" id="OEL25237.1"/>
    </source>
</evidence>
<gene>
    <name evidence="2" type="ORF">BAE44_0013743</name>
</gene>